<organism evidence="1 2">
    <name type="scientific">Agromyces cerinus subsp. cerinus</name>
    <dbReference type="NCBI Taxonomy" id="232089"/>
    <lineage>
        <taxon>Bacteria</taxon>
        <taxon>Bacillati</taxon>
        <taxon>Actinomycetota</taxon>
        <taxon>Actinomycetes</taxon>
        <taxon>Micrococcales</taxon>
        <taxon>Microbacteriaceae</taxon>
        <taxon>Agromyces</taxon>
    </lineage>
</organism>
<evidence type="ECO:0000313" key="2">
    <source>
        <dbReference type="Proteomes" id="UP000184699"/>
    </source>
</evidence>
<evidence type="ECO:0000313" key="1">
    <source>
        <dbReference type="EMBL" id="SIO08420.1"/>
    </source>
</evidence>
<dbReference type="RefSeq" id="WP_074260797.1">
    <property type="nucleotide sequence ID" value="NZ_FSRJ01000003.1"/>
</dbReference>
<sequence length="192" mass="20529">MSILHTVTWLRHRYTGPWSRDAWPEATVMEAGDVRISTISLLGVAASHGTPCVRNAAAVVPGTGGAPSPSQFASVVVTRVLAVETLPDDSLGAWVDADLDRCSPVLSEARIIGRPSIEATLPVQLRPSVTTAAEVPVAALPIDLHPGDLIAVPCRGATSLRDIRPSSRHRSRLSDDRIDHDRDEFPLGHCGR</sequence>
<protein>
    <submittedName>
        <fullName evidence="1">Uncharacterized protein</fullName>
    </submittedName>
</protein>
<dbReference type="OrthoDB" id="5109626at2"/>
<dbReference type="AlphaFoldDB" id="A0A1N6GLM9"/>
<accession>A0A1N6GLM9</accession>
<gene>
    <name evidence="1" type="ORF">SAMN05443544_2687</name>
</gene>
<keyword evidence="2" id="KW-1185">Reference proteome</keyword>
<reference evidence="2" key="1">
    <citation type="submission" date="2016-11" db="EMBL/GenBank/DDBJ databases">
        <authorList>
            <person name="Varghese N."/>
            <person name="Submissions S."/>
        </authorList>
    </citation>
    <scope>NUCLEOTIDE SEQUENCE [LARGE SCALE GENOMIC DNA]</scope>
    <source>
        <strain evidence="2">DSM 8595</strain>
    </source>
</reference>
<dbReference type="EMBL" id="FSRJ01000003">
    <property type="protein sequence ID" value="SIO08420.1"/>
    <property type="molecule type" value="Genomic_DNA"/>
</dbReference>
<proteinExistence type="predicted"/>
<dbReference type="Proteomes" id="UP000184699">
    <property type="component" value="Unassembled WGS sequence"/>
</dbReference>
<name>A0A1N6GLM9_9MICO</name>